<dbReference type="InterPro" id="IPR025202">
    <property type="entry name" value="PLD-like_dom"/>
</dbReference>
<keyword evidence="2" id="KW-1133">Transmembrane helix</keyword>
<evidence type="ECO:0000313" key="4">
    <source>
        <dbReference type="EMBL" id="MDQ0208216.1"/>
    </source>
</evidence>
<keyword evidence="5" id="KW-1185">Reference proteome</keyword>
<dbReference type="Proteomes" id="UP001225034">
    <property type="component" value="Unassembled WGS sequence"/>
</dbReference>
<evidence type="ECO:0000259" key="3">
    <source>
        <dbReference type="PROSITE" id="PS50035"/>
    </source>
</evidence>
<dbReference type="RefSeq" id="WP_306984098.1">
    <property type="nucleotide sequence ID" value="NZ_JAUSUA010000004.1"/>
</dbReference>
<dbReference type="PROSITE" id="PS50035">
    <property type="entry name" value="PLD"/>
    <property type="match status" value="1"/>
</dbReference>
<name>A0ABT9YL60_9BACI</name>
<gene>
    <name evidence="4" type="ORF">J2S05_003025</name>
</gene>
<feature type="domain" description="PLD phosphodiesterase" evidence="3">
    <location>
        <begin position="383"/>
        <end position="413"/>
    </location>
</feature>
<dbReference type="PANTHER" id="PTHR21248:SF22">
    <property type="entry name" value="PHOSPHOLIPASE D"/>
    <property type="match status" value="1"/>
</dbReference>
<keyword evidence="2" id="KW-0472">Membrane</keyword>
<proteinExistence type="predicted"/>
<protein>
    <submittedName>
        <fullName evidence="4">Phosphatidylserine/phosphatidylglycerophosphate/ cardiolipin synthase-like enzyme</fullName>
    </submittedName>
</protein>
<dbReference type="PANTHER" id="PTHR21248">
    <property type="entry name" value="CARDIOLIPIN SYNTHASE"/>
    <property type="match status" value="1"/>
</dbReference>
<feature type="transmembrane region" description="Helical" evidence="2">
    <location>
        <begin position="12"/>
        <end position="31"/>
    </location>
</feature>
<keyword evidence="2" id="KW-0812">Transmembrane</keyword>
<dbReference type="InterPro" id="IPR001736">
    <property type="entry name" value="PLipase_D/transphosphatidylase"/>
</dbReference>
<accession>A0ABT9YL60</accession>
<feature type="region of interest" description="Disordered" evidence="1">
    <location>
        <begin position="268"/>
        <end position="288"/>
    </location>
</feature>
<evidence type="ECO:0000313" key="5">
    <source>
        <dbReference type="Proteomes" id="UP001225034"/>
    </source>
</evidence>
<sequence length="481" mass="54661">MSKHFFSKRHLLVIIPILFVLIYVGTIIYGVNRPLPHEDLSYQSELKPVIEPTFLKDLAYEQDQERMFDEEIFTYIKEMIQSADDFVLFDMFLFNNLYAEEDNFPALAKEMSDELINKKQNDPHVNITVITDPVNTMYSAIFPEHLQNLTDADIPVIISDLDTLRDSNPLYSGIYRMFFQWGTLEWVGGLPNPLGSNGEDVTLHSYLTSLNGKANHRKVIISDGEGLISSGNPHDASAYHNNTAIAFKGGLVDDLLITEEAVANYSANQSITTNDPSSEPSDEESDVYGQILTESKIHERALSMINEAAEGDTIWIGLLYLSESNICDALVYAANRNVSVQIILDQNIESFGNKKIGLPNKPVAYQLLDQTDDNLQIRWYESDKEQYHPKLLFLDSDDSAQILSGSANFTRRNLEDLNLETNIYLSAEPDAEIANDIRTYFERIWSNEDGIYTADYETHKDESLWLRAIFTVQKLTKLSTF</sequence>
<dbReference type="Gene3D" id="3.30.870.10">
    <property type="entry name" value="Endonuclease Chain A"/>
    <property type="match status" value="2"/>
</dbReference>
<dbReference type="Pfam" id="PF13091">
    <property type="entry name" value="PLDc_2"/>
    <property type="match status" value="1"/>
</dbReference>
<dbReference type="SUPFAM" id="SSF56024">
    <property type="entry name" value="Phospholipase D/nuclease"/>
    <property type="match status" value="2"/>
</dbReference>
<dbReference type="EMBL" id="JAUSUA010000004">
    <property type="protein sequence ID" value="MDQ0208216.1"/>
    <property type="molecule type" value="Genomic_DNA"/>
</dbReference>
<reference evidence="4 5" key="1">
    <citation type="submission" date="2023-07" db="EMBL/GenBank/DDBJ databases">
        <title>Genomic Encyclopedia of Type Strains, Phase IV (KMG-IV): sequencing the most valuable type-strain genomes for metagenomic binning, comparative biology and taxonomic classification.</title>
        <authorList>
            <person name="Goeker M."/>
        </authorList>
    </citation>
    <scope>NUCLEOTIDE SEQUENCE [LARGE SCALE GENOMIC DNA]</scope>
    <source>
        <strain evidence="4 5">DSM 19154</strain>
    </source>
</reference>
<evidence type="ECO:0000256" key="1">
    <source>
        <dbReference type="SAM" id="MobiDB-lite"/>
    </source>
</evidence>
<organism evidence="4 5">
    <name type="scientific">Alkalicoccobacillus murimartini</name>
    <dbReference type="NCBI Taxonomy" id="171685"/>
    <lineage>
        <taxon>Bacteria</taxon>
        <taxon>Bacillati</taxon>
        <taxon>Bacillota</taxon>
        <taxon>Bacilli</taxon>
        <taxon>Bacillales</taxon>
        <taxon>Bacillaceae</taxon>
        <taxon>Alkalicoccobacillus</taxon>
    </lineage>
</organism>
<evidence type="ECO:0000256" key="2">
    <source>
        <dbReference type="SAM" id="Phobius"/>
    </source>
</evidence>
<comment type="caution">
    <text evidence="4">The sequence shown here is derived from an EMBL/GenBank/DDBJ whole genome shotgun (WGS) entry which is preliminary data.</text>
</comment>